<sequence>MSSNIPAEFSIARSEFIDAHNHADQSVRERLAVLKIASKTLLAQNIEALRKTPAAPSYSKSEKARVDGLLDELVELNGIRCDIVHSRMQVLQVNQVANAFFANVQDQQKLGRTGLLLTLNELRCCTNTLGRIAREISKLEQKPHAASAVSKTTAS</sequence>
<evidence type="ECO:0000313" key="1">
    <source>
        <dbReference type="EMBL" id="QPC99998.1"/>
    </source>
</evidence>
<name>A0A7S8F6F5_9SPHN</name>
<proteinExistence type="predicted"/>
<keyword evidence="2" id="KW-1185">Reference proteome</keyword>
<dbReference type="RefSeq" id="WP_200983793.1">
    <property type="nucleotide sequence ID" value="NZ_CP064654.1"/>
</dbReference>
<protein>
    <submittedName>
        <fullName evidence="1">Uncharacterized protein</fullName>
    </submittedName>
</protein>
<evidence type="ECO:0000313" key="2">
    <source>
        <dbReference type="Proteomes" id="UP000594459"/>
    </source>
</evidence>
<dbReference type="Proteomes" id="UP000594459">
    <property type="component" value="Chromosome"/>
</dbReference>
<gene>
    <name evidence="1" type="ORF">IRL76_05550</name>
</gene>
<reference evidence="1 2" key="1">
    <citation type="submission" date="2020-11" db="EMBL/GenBank/DDBJ databases">
        <title>The genome sequence of Erythrobacter sp. 6D36.</title>
        <authorList>
            <person name="Liu Y."/>
        </authorList>
    </citation>
    <scope>NUCLEOTIDE SEQUENCE [LARGE SCALE GENOMIC DNA]</scope>
    <source>
        <strain evidence="1 2">6D36</strain>
    </source>
</reference>
<organism evidence="1 2">
    <name type="scientific">Qipengyuania soli</name>
    <dbReference type="NCBI Taxonomy" id="2782568"/>
    <lineage>
        <taxon>Bacteria</taxon>
        <taxon>Pseudomonadati</taxon>
        <taxon>Pseudomonadota</taxon>
        <taxon>Alphaproteobacteria</taxon>
        <taxon>Sphingomonadales</taxon>
        <taxon>Erythrobacteraceae</taxon>
        <taxon>Qipengyuania</taxon>
    </lineage>
</organism>
<accession>A0A7S8F6F5</accession>
<dbReference type="EMBL" id="CP064654">
    <property type="protein sequence ID" value="QPC99998.1"/>
    <property type="molecule type" value="Genomic_DNA"/>
</dbReference>
<dbReference type="AlphaFoldDB" id="A0A7S8F6F5"/>
<dbReference type="KEGG" id="qso:IRL76_05550"/>